<organism evidence="3 4">
    <name type="scientific">Micromonospora globispora</name>
    <dbReference type="NCBI Taxonomy" id="1450148"/>
    <lineage>
        <taxon>Bacteria</taxon>
        <taxon>Bacillati</taxon>
        <taxon>Actinomycetota</taxon>
        <taxon>Actinomycetes</taxon>
        <taxon>Micromonosporales</taxon>
        <taxon>Micromonosporaceae</taxon>
        <taxon>Micromonospora</taxon>
    </lineage>
</organism>
<comment type="caution">
    <text evidence="3">The sequence shown here is derived from an EMBL/GenBank/DDBJ whole genome shotgun (WGS) entry which is preliminary data.</text>
</comment>
<name>A0A317JZS6_9ACTN</name>
<feature type="domain" description="Low molecular weight protein antigen 6 PH" evidence="2">
    <location>
        <begin position="156"/>
        <end position="208"/>
    </location>
</feature>
<accession>A0A317JZS6</accession>
<dbReference type="EMBL" id="QGSV01000223">
    <property type="protein sequence ID" value="PWU46269.1"/>
    <property type="molecule type" value="Genomic_DNA"/>
</dbReference>
<sequence>MAVMERSPMPGEPDRARLLAGSLIVSVLFGWALGMARSLIYGDSVIYEALFGVFGGLVTGVAIYFGILRRRRYSRSFDPADRVVTGPLDAEPLPFVSRRYRMPFPVWAIATVAVLMSTGLAVAAWLIDEPGSVRAAGWALCAMAWAFLVSVALSYTDVSTDGIVVRTLTGRQRIDWPELAEVRWEREVNRDVLVFRTVDGRAITAAGVGASRTGTGELRMARMRNDIEDAWTAAGHAP</sequence>
<reference evidence="4" key="1">
    <citation type="submission" date="2018-05" db="EMBL/GenBank/DDBJ databases">
        <title>Micromonospora globispora sp. nov. and Micromonospora rugosa sp. nov., isolated from marine sediment.</title>
        <authorList>
            <person name="Carro L."/>
            <person name="Aysel V."/>
            <person name="Cetin D."/>
            <person name="Igual J.M."/>
            <person name="Klenk H.-P."/>
            <person name="Trujillo M.E."/>
            <person name="Sahin N."/>
        </authorList>
    </citation>
    <scope>NUCLEOTIDE SEQUENCE [LARGE SCALE GENOMIC DNA]</scope>
    <source>
        <strain evidence="4">S2904</strain>
    </source>
</reference>
<evidence type="ECO:0000256" key="1">
    <source>
        <dbReference type="SAM" id="Phobius"/>
    </source>
</evidence>
<proteinExistence type="predicted"/>
<feature type="transmembrane region" description="Helical" evidence="1">
    <location>
        <begin position="104"/>
        <end position="127"/>
    </location>
</feature>
<dbReference type="AlphaFoldDB" id="A0A317JZS6"/>
<keyword evidence="1" id="KW-0812">Transmembrane</keyword>
<keyword evidence="1" id="KW-1133">Transmembrane helix</keyword>
<evidence type="ECO:0000313" key="3">
    <source>
        <dbReference type="EMBL" id="PWU46269.1"/>
    </source>
</evidence>
<dbReference type="Pfam" id="PF10756">
    <property type="entry name" value="bPH_6"/>
    <property type="match status" value="1"/>
</dbReference>
<protein>
    <recommendedName>
        <fullName evidence="2">Low molecular weight protein antigen 6 PH domain-containing protein</fullName>
    </recommendedName>
</protein>
<dbReference type="Proteomes" id="UP000245683">
    <property type="component" value="Unassembled WGS sequence"/>
</dbReference>
<keyword evidence="4" id="KW-1185">Reference proteome</keyword>
<gene>
    <name evidence="3" type="ORF">DLJ46_18665</name>
</gene>
<feature type="transmembrane region" description="Helical" evidence="1">
    <location>
        <begin position="46"/>
        <end position="67"/>
    </location>
</feature>
<dbReference type="InterPro" id="IPR019692">
    <property type="entry name" value="CFP-6_PH"/>
</dbReference>
<keyword evidence="1" id="KW-0472">Membrane</keyword>
<evidence type="ECO:0000259" key="2">
    <source>
        <dbReference type="Pfam" id="PF10756"/>
    </source>
</evidence>
<evidence type="ECO:0000313" key="4">
    <source>
        <dbReference type="Proteomes" id="UP000245683"/>
    </source>
</evidence>
<feature type="transmembrane region" description="Helical" evidence="1">
    <location>
        <begin position="133"/>
        <end position="156"/>
    </location>
</feature>